<reference evidence="3" key="1">
    <citation type="submission" date="2016-11" db="UniProtKB">
        <authorList>
            <consortium name="WormBaseParasite"/>
        </authorList>
    </citation>
    <scope>IDENTIFICATION</scope>
</reference>
<protein>
    <submittedName>
        <fullName evidence="3">Conserved secreted protein</fullName>
    </submittedName>
</protein>
<dbReference type="Proteomes" id="UP000095282">
    <property type="component" value="Unplaced"/>
</dbReference>
<keyword evidence="2" id="KW-1185">Reference proteome</keyword>
<sequence length="117" mass="13896">MTSLRLSLLVLSFLVAISVGMPPGRMCLPERVNFRKTWPCEHDRTAKEILEEREDREAFFRGEPSAFARTGFYDRLFRQQNLPTVYDDNIPYYPNYGYNPNKPVWGLYRYSNYFINP</sequence>
<organism evidence="2 3">
    <name type="scientific">Caenorhabditis tropicalis</name>
    <dbReference type="NCBI Taxonomy" id="1561998"/>
    <lineage>
        <taxon>Eukaryota</taxon>
        <taxon>Metazoa</taxon>
        <taxon>Ecdysozoa</taxon>
        <taxon>Nematoda</taxon>
        <taxon>Chromadorea</taxon>
        <taxon>Rhabditida</taxon>
        <taxon>Rhabditina</taxon>
        <taxon>Rhabditomorpha</taxon>
        <taxon>Rhabditoidea</taxon>
        <taxon>Rhabditidae</taxon>
        <taxon>Peloderinae</taxon>
        <taxon>Caenorhabditis</taxon>
    </lineage>
</organism>
<dbReference type="WBParaSite" id="Csp11.Scaffold629.g14141.t2">
    <property type="protein sequence ID" value="Csp11.Scaffold629.g14141.t2"/>
    <property type="gene ID" value="Csp11.Scaffold629.g14141"/>
</dbReference>
<evidence type="ECO:0000313" key="3">
    <source>
        <dbReference type="WBParaSite" id="Csp11.Scaffold629.g14141.t2"/>
    </source>
</evidence>
<accession>A0A1I7U2C0</accession>
<dbReference type="AlphaFoldDB" id="A0A1I7U2C0"/>
<feature type="signal peptide" evidence="1">
    <location>
        <begin position="1"/>
        <end position="20"/>
    </location>
</feature>
<keyword evidence="1" id="KW-0732">Signal</keyword>
<proteinExistence type="predicted"/>
<dbReference type="eggNOG" id="ENOG502TI6T">
    <property type="taxonomic scope" value="Eukaryota"/>
</dbReference>
<name>A0A1I7U2C0_9PELO</name>
<feature type="chain" id="PRO_5009308328" evidence="1">
    <location>
        <begin position="21"/>
        <end position="117"/>
    </location>
</feature>
<evidence type="ECO:0000313" key="2">
    <source>
        <dbReference type="Proteomes" id="UP000095282"/>
    </source>
</evidence>
<evidence type="ECO:0000256" key="1">
    <source>
        <dbReference type="SAM" id="SignalP"/>
    </source>
</evidence>